<feature type="chain" id="PRO_5011465220" evidence="1">
    <location>
        <begin position="19"/>
        <end position="194"/>
    </location>
</feature>
<keyword evidence="1" id="KW-0732">Signal</keyword>
<evidence type="ECO:0000256" key="1">
    <source>
        <dbReference type="SAM" id="SignalP"/>
    </source>
</evidence>
<dbReference type="RefSeq" id="WP_090223499.1">
    <property type="nucleotide sequence ID" value="NZ_FOZP01000002.1"/>
</dbReference>
<evidence type="ECO:0000313" key="3">
    <source>
        <dbReference type="EMBL" id="SFS40321.1"/>
    </source>
</evidence>
<proteinExistence type="predicted"/>
<organism evidence="3 4">
    <name type="scientific">Lutibacter maritimus</name>
    <dbReference type="NCBI Taxonomy" id="593133"/>
    <lineage>
        <taxon>Bacteria</taxon>
        <taxon>Pseudomonadati</taxon>
        <taxon>Bacteroidota</taxon>
        <taxon>Flavobacteriia</taxon>
        <taxon>Flavobacteriales</taxon>
        <taxon>Flavobacteriaceae</taxon>
        <taxon>Lutibacter</taxon>
    </lineage>
</organism>
<dbReference type="OrthoDB" id="947434at2"/>
<evidence type="ECO:0000259" key="2">
    <source>
        <dbReference type="Pfam" id="PF13568"/>
    </source>
</evidence>
<reference evidence="4" key="1">
    <citation type="submission" date="2016-10" db="EMBL/GenBank/DDBJ databases">
        <authorList>
            <person name="Varghese N."/>
            <person name="Submissions S."/>
        </authorList>
    </citation>
    <scope>NUCLEOTIDE SEQUENCE [LARGE SCALE GENOMIC DNA]</scope>
    <source>
        <strain evidence="4">DSM 24450</strain>
    </source>
</reference>
<dbReference type="STRING" id="593133.SAMN04488006_1098"/>
<dbReference type="InterPro" id="IPR011250">
    <property type="entry name" value="OMP/PagP_B-barrel"/>
</dbReference>
<dbReference type="Proteomes" id="UP000199312">
    <property type="component" value="Unassembled WGS sequence"/>
</dbReference>
<dbReference type="InterPro" id="IPR025665">
    <property type="entry name" value="Beta-barrel_OMP_2"/>
</dbReference>
<dbReference type="SUPFAM" id="SSF56925">
    <property type="entry name" value="OMPA-like"/>
    <property type="match status" value="1"/>
</dbReference>
<dbReference type="Pfam" id="PF13568">
    <property type="entry name" value="OMP_b-brl_2"/>
    <property type="match status" value="1"/>
</dbReference>
<evidence type="ECO:0000313" key="4">
    <source>
        <dbReference type="Proteomes" id="UP000199312"/>
    </source>
</evidence>
<name>A0A1I6PJA0_9FLAO</name>
<accession>A0A1I6PJA0</accession>
<feature type="signal peptide" evidence="1">
    <location>
        <begin position="1"/>
        <end position="18"/>
    </location>
</feature>
<feature type="domain" description="Outer membrane protein beta-barrel" evidence="2">
    <location>
        <begin position="18"/>
        <end position="176"/>
    </location>
</feature>
<keyword evidence="4" id="KW-1185">Reference proteome</keyword>
<dbReference type="EMBL" id="FOZP01000002">
    <property type="protein sequence ID" value="SFS40321.1"/>
    <property type="molecule type" value="Genomic_DNA"/>
</dbReference>
<protein>
    <submittedName>
        <fullName evidence="3">Outer membrane protein beta-barrel domain-containing protein</fullName>
    </submittedName>
</protein>
<gene>
    <name evidence="3" type="ORF">SAMN04488006_1098</name>
</gene>
<dbReference type="AlphaFoldDB" id="A0A1I6PJA0"/>
<sequence>MKNLLIILTFIVSFNIHAQENKQEQNNSAFGLKGGYNLTSVRNSEGNETDQRQGLHVGFFGESNITKFLALQIELTYSQQGYVVENSNFKLTQKIDYLNIPLMLKLYPTKTFYFEAGPQIGYVISHKENIETFIGDSNSNFDPHSLDWGTNIGLGFKTETGLILGARYHYGLGKLYENTNEYNNVLQLSLGFIF</sequence>